<reference evidence="6 7" key="1">
    <citation type="journal article" date="2015" name="Stand. Genomic Sci.">
        <title>Genomic Encyclopedia of Bacterial and Archaeal Type Strains, Phase III: the genomes of soil and plant-associated and newly described type strains.</title>
        <authorList>
            <person name="Whitman W.B."/>
            <person name="Woyke T."/>
            <person name="Klenk H.P."/>
            <person name="Zhou Y."/>
            <person name="Lilburn T.G."/>
            <person name="Beck B.J."/>
            <person name="De Vos P."/>
            <person name="Vandamme P."/>
            <person name="Eisen J.A."/>
            <person name="Garrity G."/>
            <person name="Hugenholtz P."/>
            <person name="Kyrpides N.C."/>
        </authorList>
    </citation>
    <scope>NUCLEOTIDE SEQUENCE [LARGE SCALE GENOMIC DNA]</scope>
    <source>
        <strain evidence="6 7">CGMCC 1.10822</strain>
    </source>
</reference>
<evidence type="ECO:0000313" key="7">
    <source>
        <dbReference type="Proteomes" id="UP000318431"/>
    </source>
</evidence>
<keyword evidence="1" id="KW-0285">Flavoprotein</keyword>
<evidence type="ECO:0000256" key="4">
    <source>
        <dbReference type="ARBA" id="ARBA00023033"/>
    </source>
</evidence>
<dbReference type="Pfam" id="PF00296">
    <property type="entry name" value="Bac_luciferase"/>
    <property type="match status" value="1"/>
</dbReference>
<protein>
    <submittedName>
        <fullName evidence="6">Alkanesulfonate monooxygenase</fullName>
    </submittedName>
</protein>
<evidence type="ECO:0000256" key="1">
    <source>
        <dbReference type="ARBA" id="ARBA00022630"/>
    </source>
</evidence>
<feature type="domain" description="Luciferase-like" evidence="5">
    <location>
        <begin position="20"/>
        <end position="336"/>
    </location>
</feature>
<dbReference type="GO" id="GO:0046306">
    <property type="term" value="P:alkanesulfonate catabolic process"/>
    <property type="evidence" value="ECO:0007669"/>
    <property type="project" value="TreeGrafter"/>
</dbReference>
<dbReference type="SUPFAM" id="SSF51679">
    <property type="entry name" value="Bacterial luciferase-like"/>
    <property type="match status" value="1"/>
</dbReference>
<sequence>MSIDFFSRLPMHGETRFLPGDDRSAADDSRYIDYLAESAKTIERAGFGGVLMVNAPIADEPWMVCSLLARETQHLRFVTAFQPFQVSPWTAVQMTATYQRATGNRMIWNIINGGSEIVQQQVGDFTPHDERYDRAMEFMDMARGFWTGPGFQYEGKYFRANGGGLAGPLAQAEMPLICTAGSSEAARELGAKHADYYLMRAERPHEMAELIADVRQRARAYGREHAIRFGMSVDVITRETDEAARAEANRIFTEAVARGAAKAGATSAGRRSARKLGFEHEFKREEERERSYDEFFIYPNVWSGIGYFGIPPGCALVGSYEDVVARIREYHDVGIDLFFLAGYPHLQEVDRIGTHILPYFSAERAPAGIQT</sequence>
<keyword evidence="7" id="KW-1185">Reference proteome</keyword>
<dbReference type="RefSeq" id="WP_145653244.1">
    <property type="nucleotide sequence ID" value="NZ_VLLB01000015.1"/>
</dbReference>
<keyword evidence="2" id="KW-0288">FMN</keyword>
<accession>A0A562QWB9</accession>
<evidence type="ECO:0000259" key="5">
    <source>
        <dbReference type="Pfam" id="PF00296"/>
    </source>
</evidence>
<dbReference type="OrthoDB" id="9814695at2"/>
<organism evidence="6 7">
    <name type="scientific">Pseudoduganella lurida</name>
    <dbReference type="NCBI Taxonomy" id="1036180"/>
    <lineage>
        <taxon>Bacteria</taxon>
        <taxon>Pseudomonadati</taxon>
        <taxon>Pseudomonadota</taxon>
        <taxon>Betaproteobacteria</taxon>
        <taxon>Burkholderiales</taxon>
        <taxon>Oxalobacteraceae</taxon>
        <taxon>Telluria group</taxon>
        <taxon>Pseudoduganella</taxon>
    </lineage>
</organism>
<evidence type="ECO:0000256" key="2">
    <source>
        <dbReference type="ARBA" id="ARBA00022643"/>
    </source>
</evidence>
<dbReference type="InterPro" id="IPR011251">
    <property type="entry name" value="Luciferase-like_dom"/>
</dbReference>
<evidence type="ECO:0000313" key="6">
    <source>
        <dbReference type="EMBL" id="TWI60624.1"/>
    </source>
</evidence>
<dbReference type="AlphaFoldDB" id="A0A562QWB9"/>
<name>A0A562QWB9_9BURK</name>
<dbReference type="PANTHER" id="PTHR42847:SF4">
    <property type="entry name" value="ALKANESULFONATE MONOOXYGENASE-RELATED"/>
    <property type="match status" value="1"/>
</dbReference>
<dbReference type="EMBL" id="VLLB01000015">
    <property type="protein sequence ID" value="TWI60624.1"/>
    <property type="molecule type" value="Genomic_DNA"/>
</dbReference>
<keyword evidence="4 6" id="KW-0503">Monooxygenase</keyword>
<comment type="caution">
    <text evidence="6">The sequence shown here is derived from an EMBL/GenBank/DDBJ whole genome shotgun (WGS) entry which is preliminary data.</text>
</comment>
<dbReference type="Proteomes" id="UP000318431">
    <property type="component" value="Unassembled WGS sequence"/>
</dbReference>
<dbReference type="InterPro" id="IPR036661">
    <property type="entry name" value="Luciferase-like_sf"/>
</dbReference>
<dbReference type="GO" id="GO:0008726">
    <property type="term" value="F:alkanesulfonate monooxygenase activity"/>
    <property type="evidence" value="ECO:0007669"/>
    <property type="project" value="TreeGrafter"/>
</dbReference>
<keyword evidence="3" id="KW-0560">Oxidoreductase</keyword>
<gene>
    <name evidence="6" type="ORF">IP91_05032</name>
</gene>
<proteinExistence type="predicted"/>
<dbReference type="InterPro" id="IPR050172">
    <property type="entry name" value="SsuD_RutA_monooxygenase"/>
</dbReference>
<evidence type="ECO:0000256" key="3">
    <source>
        <dbReference type="ARBA" id="ARBA00023002"/>
    </source>
</evidence>
<dbReference type="PANTHER" id="PTHR42847">
    <property type="entry name" value="ALKANESULFONATE MONOOXYGENASE"/>
    <property type="match status" value="1"/>
</dbReference>
<dbReference type="Gene3D" id="3.20.20.30">
    <property type="entry name" value="Luciferase-like domain"/>
    <property type="match status" value="1"/>
</dbReference>